<evidence type="ECO:0000256" key="1">
    <source>
        <dbReference type="SAM" id="MobiDB-lite"/>
    </source>
</evidence>
<protein>
    <submittedName>
        <fullName evidence="2">Uncharacterized protein</fullName>
    </submittedName>
</protein>
<organism evidence="2 3">
    <name type="scientific">Ascobolus immersus RN42</name>
    <dbReference type="NCBI Taxonomy" id="1160509"/>
    <lineage>
        <taxon>Eukaryota</taxon>
        <taxon>Fungi</taxon>
        <taxon>Dikarya</taxon>
        <taxon>Ascomycota</taxon>
        <taxon>Pezizomycotina</taxon>
        <taxon>Pezizomycetes</taxon>
        <taxon>Pezizales</taxon>
        <taxon>Ascobolaceae</taxon>
        <taxon>Ascobolus</taxon>
    </lineage>
</organism>
<feature type="compositionally biased region" description="Low complexity" evidence="1">
    <location>
        <begin position="9"/>
        <end position="18"/>
    </location>
</feature>
<dbReference type="AlphaFoldDB" id="A0A3N4IFJ5"/>
<feature type="compositionally biased region" description="Polar residues" evidence="1">
    <location>
        <begin position="58"/>
        <end position="70"/>
    </location>
</feature>
<dbReference type="Proteomes" id="UP000275078">
    <property type="component" value="Unassembled WGS sequence"/>
</dbReference>
<evidence type="ECO:0000313" key="2">
    <source>
        <dbReference type="EMBL" id="RPA82951.1"/>
    </source>
</evidence>
<feature type="region of interest" description="Disordered" evidence="1">
    <location>
        <begin position="1"/>
        <end position="70"/>
    </location>
</feature>
<proteinExistence type="predicted"/>
<keyword evidence="3" id="KW-1185">Reference proteome</keyword>
<gene>
    <name evidence="2" type="ORF">BJ508DRAFT_360880</name>
</gene>
<dbReference type="EMBL" id="ML119668">
    <property type="protein sequence ID" value="RPA82951.1"/>
    <property type="molecule type" value="Genomic_DNA"/>
</dbReference>
<accession>A0A3N4IFJ5</accession>
<name>A0A3N4IFJ5_ASCIM</name>
<sequence>MSSNPKPPSTESTPESVSAIEEKSQAETSQTMSSNSKPPSSESTSEWVSAIEKKSQADTRSQPWKTAVGSQVADTKARGYNQHFEDDDKDLMAMFAQKRLDGAGGRPDDTPCQYCGAVGGCSCCEHCGAVGGCSCGPGGGPTVAG</sequence>
<reference evidence="2 3" key="1">
    <citation type="journal article" date="2018" name="Nat. Ecol. Evol.">
        <title>Pezizomycetes genomes reveal the molecular basis of ectomycorrhizal truffle lifestyle.</title>
        <authorList>
            <person name="Murat C."/>
            <person name="Payen T."/>
            <person name="Noel B."/>
            <person name="Kuo A."/>
            <person name="Morin E."/>
            <person name="Chen J."/>
            <person name="Kohler A."/>
            <person name="Krizsan K."/>
            <person name="Balestrini R."/>
            <person name="Da Silva C."/>
            <person name="Montanini B."/>
            <person name="Hainaut M."/>
            <person name="Levati E."/>
            <person name="Barry K.W."/>
            <person name="Belfiori B."/>
            <person name="Cichocki N."/>
            <person name="Clum A."/>
            <person name="Dockter R.B."/>
            <person name="Fauchery L."/>
            <person name="Guy J."/>
            <person name="Iotti M."/>
            <person name="Le Tacon F."/>
            <person name="Lindquist E.A."/>
            <person name="Lipzen A."/>
            <person name="Malagnac F."/>
            <person name="Mello A."/>
            <person name="Molinier V."/>
            <person name="Miyauchi S."/>
            <person name="Poulain J."/>
            <person name="Riccioni C."/>
            <person name="Rubini A."/>
            <person name="Sitrit Y."/>
            <person name="Splivallo R."/>
            <person name="Traeger S."/>
            <person name="Wang M."/>
            <person name="Zifcakova L."/>
            <person name="Wipf D."/>
            <person name="Zambonelli A."/>
            <person name="Paolocci F."/>
            <person name="Nowrousian M."/>
            <person name="Ottonello S."/>
            <person name="Baldrian P."/>
            <person name="Spatafora J.W."/>
            <person name="Henrissat B."/>
            <person name="Nagy L.G."/>
            <person name="Aury J.M."/>
            <person name="Wincker P."/>
            <person name="Grigoriev I.V."/>
            <person name="Bonfante P."/>
            <person name="Martin F.M."/>
        </authorList>
    </citation>
    <scope>NUCLEOTIDE SEQUENCE [LARGE SCALE GENOMIC DNA]</scope>
    <source>
        <strain evidence="2 3">RN42</strain>
    </source>
</reference>
<feature type="compositionally biased region" description="Low complexity" evidence="1">
    <location>
        <begin position="29"/>
        <end position="46"/>
    </location>
</feature>
<evidence type="ECO:0000313" key="3">
    <source>
        <dbReference type="Proteomes" id="UP000275078"/>
    </source>
</evidence>